<accession>A0A7R9AG34</accession>
<proteinExistence type="predicted"/>
<feature type="region of interest" description="Disordered" evidence="1">
    <location>
        <begin position="187"/>
        <end position="216"/>
    </location>
</feature>
<feature type="compositionally biased region" description="Low complexity" evidence="1">
    <location>
        <begin position="79"/>
        <end position="97"/>
    </location>
</feature>
<dbReference type="AlphaFoldDB" id="A0A7R9AG34"/>
<protein>
    <submittedName>
        <fullName evidence="2">Uncharacterized protein</fullName>
    </submittedName>
</protein>
<name>A0A7R9AG34_9CRUS</name>
<feature type="compositionally biased region" description="Basic and acidic residues" evidence="1">
    <location>
        <begin position="193"/>
        <end position="208"/>
    </location>
</feature>
<dbReference type="EMBL" id="LR905075">
    <property type="protein sequence ID" value="CAD7253259.1"/>
    <property type="molecule type" value="Genomic_DNA"/>
</dbReference>
<keyword evidence="3" id="KW-1185">Reference proteome</keyword>
<feature type="region of interest" description="Disordered" evidence="1">
    <location>
        <begin position="20"/>
        <end position="59"/>
    </location>
</feature>
<evidence type="ECO:0000313" key="3">
    <source>
        <dbReference type="Proteomes" id="UP000677054"/>
    </source>
</evidence>
<evidence type="ECO:0000256" key="1">
    <source>
        <dbReference type="SAM" id="MobiDB-lite"/>
    </source>
</evidence>
<dbReference type="OrthoDB" id="437457at2759"/>
<sequence>MPHAASCTCSACTDDISMQGPVRLFTPYRRKRKTPSDEERDEEDASDRSQSTSTKSQKLIKVMNESGIIETVVLPTSSAMSTSASAASSSTPSGSSSMDEDMGSAQMKKRVLVAPRVRSIGQVSGPAIFDRLDDMVSTVLRAALHLKNVVEEGKQKFIQEYESLKQELKEEKEKVMRLENQLSLYNHVGTGAHEPEGPRRLATKRGEGRGGGALAGSPLASERVCCSDAPAVFSSGVKWLFAHGVGVSRGVRG</sequence>
<feature type="region of interest" description="Disordered" evidence="1">
    <location>
        <begin position="79"/>
        <end position="107"/>
    </location>
</feature>
<gene>
    <name evidence="2" type="ORF">DSTB1V02_LOCUS13009</name>
</gene>
<dbReference type="EMBL" id="CAJPEV010005558">
    <property type="protein sequence ID" value="CAG0903275.1"/>
    <property type="molecule type" value="Genomic_DNA"/>
</dbReference>
<reference evidence="2" key="1">
    <citation type="submission" date="2020-11" db="EMBL/GenBank/DDBJ databases">
        <authorList>
            <person name="Tran Van P."/>
        </authorList>
    </citation>
    <scope>NUCLEOTIDE SEQUENCE</scope>
</reference>
<dbReference type="Proteomes" id="UP000677054">
    <property type="component" value="Unassembled WGS sequence"/>
</dbReference>
<organism evidence="2">
    <name type="scientific">Darwinula stevensoni</name>
    <dbReference type="NCBI Taxonomy" id="69355"/>
    <lineage>
        <taxon>Eukaryota</taxon>
        <taxon>Metazoa</taxon>
        <taxon>Ecdysozoa</taxon>
        <taxon>Arthropoda</taxon>
        <taxon>Crustacea</taxon>
        <taxon>Oligostraca</taxon>
        <taxon>Ostracoda</taxon>
        <taxon>Podocopa</taxon>
        <taxon>Podocopida</taxon>
        <taxon>Darwinulocopina</taxon>
        <taxon>Darwinuloidea</taxon>
        <taxon>Darwinulidae</taxon>
        <taxon>Darwinula</taxon>
    </lineage>
</organism>
<evidence type="ECO:0000313" key="2">
    <source>
        <dbReference type="EMBL" id="CAD7253259.1"/>
    </source>
</evidence>